<evidence type="ECO:0000313" key="2">
    <source>
        <dbReference type="EMBL" id="KKO46797.1"/>
    </source>
</evidence>
<accession>A0A0M2V7H6</accession>
<comment type="caution">
    <text evidence="2">The sequence shown here is derived from an EMBL/GenBank/DDBJ whole genome shotgun (WGS) entry which is preliminary data.</text>
</comment>
<dbReference type="SMART" id="SM00450">
    <property type="entry name" value="RHOD"/>
    <property type="match status" value="1"/>
</dbReference>
<dbReference type="EMBL" id="LAHO01000002">
    <property type="protein sequence ID" value="KKO46797.1"/>
    <property type="molecule type" value="Genomic_DNA"/>
</dbReference>
<keyword evidence="3" id="KW-1185">Reference proteome</keyword>
<dbReference type="Gene3D" id="3.40.250.10">
    <property type="entry name" value="Rhodanese-like domain"/>
    <property type="match status" value="1"/>
</dbReference>
<dbReference type="Pfam" id="PF00581">
    <property type="entry name" value="Rhodanese"/>
    <property type="match status" value="1"/>
</dbReference>
<proteinExistence type="predicted"/>
<dbReference type="InterPro" id="IPR050229">
    <property type="entry name" value="GlpE_sulfurtransferase"/>
</dbReference>
<dbReference type="OrthoDB" id="9791096at2"/>
<dbReference type="PROSITE" id="PS50206">
    <property type="entry name" value="RHODANESE_3"/>
    <property type="match status" value="1"/>
</dbReference>
<protein>
    <submittedName>
        <fullName evidence="2">Sulfurtransferase</fullName>
    </submittedName>
</protein>
<name>A0A0M2V7H6_9GAMM</name>
<evidence type="ECO:0000313" key="3">
    <source>
        <dbReference type="Proteomes" id="UP000034228"/>
    </source>
</evidence>
<dbReference type="SUPFAM" id="SSF52821">
    <property type="entry name" value="Rhodanese/Cell cycle control phosphatase"/>
    <property type="match status" value="1"/>
</dbReference>
<dbReference type="Proteomes" id="UP000034228">
    <property type="component" value="Unassembled WGS sequence"/>
</dbReference>
<dbReference type="InterPro" id="IPR036873">
    <property type="entry name" value="Rhodanese-like_dom_sf"/>
</dbReference>
<dbReference type="PANTHER" id="PTHR43031:SF18">
    <property type="entry name" value="RHODANESE-RELATED SULFURTRANSFERASES"/>
    <property type="match status" value="1"/>
</dbReference>
<keyword evidence="2" id="KW-0808">Transferase</keyword>
<dbReference type="PANTHER" id="PTHR43031">
    <property type="entry name" value="FAD-DEPENDENT OXIDOREDUCTASE"/>
    <property type="match status" value="1"/>
</dbReference>
<dbReference type="RefSeq" id="WP_046556044.1">
    <property type="nucleotide sequence ID" value="NZ_LAHO01000002.1"/>
</dbReference>
<sequence>MVKTSQELVLEAKAQITEISVAQLAEILNDHHTVLIDVREPDEYQQGYIDRSVNFPRGMLEMKIHQHPSVVAHCDAKTALEDLADKPVYLMCRSGARSALAALTLKQMGLKNVFSIAGGFQSWIDAGFKIET</sequence>
<dbReference type="InterPro" id="IPR001763">
    <property type="entry name" value="Rhodanese-like_dom"/>
</dbReference>
<organism evidence="2 3">
    <name type="scientific">Arsukibacterium ikkense</name>
    <dbReference type="NCBI Taxonomy" id="336831"/>
    <lineage>
        <taxon>Bacteria</taxon>
        <taxon>Pseudomonadati</taxon>
        <taxon>Pseudomonadota</taxon>
        <taxon>Gammaproteobacteria</taxon>
        <taxon>Chromatiales</taxon>
        <taxon>Chromatiaceae</taxon>
        <taxon>Arsukibacterium</taxon>
    </lineage>
</organism>
<dbReference type="AlphaFoldDB" id="A0A0M2V7H6"/>
<feature type="domain" description="Rhodanese" evidence="1">
    <location>
        <begin position="29"/>
        <end position="132"/>
    </location>
</feature>
<evidence type="ECO:0000259" key="1">
    <source>
        <dbReference type="PROSITE" id="PS50206"/>
    </source>
</evidence>
<dbReference type="STRING" id="336831.WG68_02285"/>
<dbReference type="GO" id="GO:0016740">
    <property type="term" value="F:transferase activity"/>
    <property type="evidence" value="ECO:0007669"/>
    <property type="project" value="UniProtKB-KW"/>
</dbReference>
<reference evidence="2 3" key="1">
    <citation type="submission" date="2015-03" db="EMBL/GenBank/DDBJ databases">
        <title>Draft genome sequences of two protease-producing strains of Arsukibacterium isolated from two cold and alkaline environments.</title>
        <authorList>
            <person name="Lylloff J.E."/>
            <person name="Skov L.B."/>
            <person name="Jepsen M."/>
            <person name="Hallin P.F."/>
            <person name="Sorensen S.J."/>
            <person name="Stougaard P."/>
            <person name="Glaring M.A."/>
        </authorList>
    </citation>
    <scope>NUCLEOTIDE SEQUENCE [LARGE SCALE GENOMIC DNA]</scope>
    <source>
        <strain evidence="2 3">GCM72</strain>
    </source>
</reference>
<gene>
    <name evidence="2" type="ORF">WG68_02285</name>
</gene>